<dbReference type="EMBL" id="PDLM01000012">
    <property type="protein sequence ID" value="RDW64775.1"/>
    <property type="molecule type" value="Genomic_DNA"/>
</dbReference>
<dbReference type="STRING" id="1849047.A0A3D8QSJ9"/>
<organism evidence="3 4">
    <name type="scientific">Coleophoma cylindrospora</name>
    <dbReference type="NCBI Taxonomy" id="1849047"/>
    <lineage>
        <taxon>Eukaryota</taxon>
        <taxon>Fungi</taxon>
        <taxon>Dikarya</taxon>
        <taxon>Ascomycota</taxon>
        <taxon>Pezizomycotina</taxon>
        <taxon>Leotiomycetes</taxon>
        <taxon>Helotiales</taxon>
        <taxon>Dermateaceae</taxon>
        <taxon>Coleophoma</taxon>
    </lineage>
</organism>
<feature type="domain" description="DUF7726" evidence="2">
    <location>
        <begin position="124"/>
        <end position="193"/>
    </location>
</feature>
<dbReference type="PANTHER" id="PTHR42339">
    <property type="entry name" value="HISTONE H1"/>
    <property type="match status" value="1"/>
</dbReference>
<dbReference type="PANTHER" id="PTHR42339:SF1">
    <property type="entry name" value="HISTONE H1"/>
    <property type="match status" value="1"/>
</dbReference>
<name>A0A3D8QSJ9_9HELO</name>
<dbReference type="Proteomes" id="UP000256645">
    <property type="component" value="Unassembled WGS sequence"/>
</dbReference>
<gene>
    <name evidence="3" type="ORF">BP6252_10426</name>
</gene>
<feature type="domain" description="DUF7726" evidence="2">
    <location>
        <begin position="224"/>
        <end position="305"/>
    </location>
</feature>
<reference evidence="3 4" key="1">
    <citation type="journal article" date="2018" name="IMA Fungus">
        <title>IMA Genome-F 9: Draft genome sequence of Annulohypoxylon stygium, Aspergillus mulundensis, Berkeleyomyces basicola (syn. Thielaviopsis basicola), Ceratocystis smalleyi, two Cercospora beticola strains, Coleophoma cylindrospora, Fusarium fracticaudum, Phialophora cf. hyalina, and Morchella septimelata.</title>
        <authorList>
            <person name="Wingfield B.D."/>
            <person name="Bills G.F."/>
            <person name="Dong Y."/>
            <person name="Huang W."/>
            <person name="Nel W.J."/>
            <person name="Swalarsk-Parry B.S."/>
            <person name="Vaghefi N."/>
            <person name="Wilken P.M."/>
            <person name="An Z."/>
            <person name="de Beer Z.W."/>
            <person name="De Vos L."/>
            <person name="Chen L."/>
            <person name="Duong T.A."/>
            <person name="Gao Y."/>
            <person name="Hammerbacher A."/>
            <person name="Kikkert J.R."/>
            <person name="Li Y."/>
            <person name="Li H."/>
            <person name="Li K."/>
            <person name="Li Q."/>
            <person name="Liu X."/>
            <person name="Ma X."/>
            <person name="Naidoo K."/>
            <person name="Pethybridge S.J."/>
            <person name="Sun J."/>
            <person name="Steenkamp E.T."/>
            <person name="van der Nest M.A."/>
            <person name="van Wyk S."/>
            <person name="Wingfield M.J."/>
            <person name="Xiong C."/>
            <person name="Yue Q."/>
            <person name="Zhang X."/>
        </authorList>
    </citation>
    <scope>NUCLEOTIDE SEQUENCE [LARGE SCALE GENOMIC DNA]</scope>
    <source>
        <strain evidence="3 4">BP6252</strain>
    </source>
</reference>
<feature type="region of interest" description="Disordered" evidence="1">
    <location>
        <begin position="318"/>
        <end position="338"/>
    </location>
</feature>
<dbReference type="OrthoDB" id="2592504at2759"/>
<keyword evidence="4" id="KW-1185">Reference proteome</keyword>
<dbReference type="Pfam" id="PF24852">
    <property type="entry name" value="DUF7726"/>
    <property type="match status" value="2"/>
</dbReference>
<dbReference type="AlphaFoldDB" id="A0A3D8QSJ9"/>
<proteinExistence type="predicted"/>
<protein>
    <recommendedName>
        <fullName evidence="2">DUF7726 domain-containing protein</fullName>
    </recommendedName>
</protein>
<evidence type="ECO:0000259" key="2">
    <source>
        <dbReference type="Pfam" id="PF24852"/>
    </source>
</evidence>
<accession>A0A3D8QSJ9</accession>
<evidence type="ECO:0000256" key="1">
    <source>
        <dbReference type="SAM" id="MobiDB-lite"/>
    </source>
</evidence>
<evidence type="ECO:0000313" key="3">
    <source>
        <dbReference type="EMBL" id="RDW64775.1"/>
    </source>
</evidence>
<sequence>MNDENNSQRLPGITTIIQAAECHNVRLPSINTHANLAATALPRPPLAVTSINAILNAPQSPNSLPKPYYSPVKPVTAITRTLPPIAPNPLHNAPAASLKRKSLSFEDELPNDIPPDDERLQNPDQNCDQIRRKINNLINSGDMKVGEFIKTIGVNSKSYGSFMRLSGPYKGSSNGTFYNAFAFFKRRELLGIKPAKKAKVSKEEETRLLDVSSVKLDGEETMEVPVYDTCDEIRRKITAFLREPGVTQAAFLREIAKSFPDGRNSPQSKVLKDFLAKKGARAGNTSAVFYGSYVFFEKMRIRDGKPKTQLREEMERIYAGGDSDAEEGPSRRSAKGLDIKRASSGKVWCMKGDRVREDKYGRLSYY</sequence>
<dbReference type="InterPro" id="IPR056143">
    <property type="entry name" value="DUF7726"/>
</dbReference>
<comment type="caution">
    <text evidence="3">The sequence shown here is derived from an EMBL/GenBank/DDBJ whole genome shotgun (WGS) entry which is preliminary data.</text>
</comment>
<evidence type="ECO:0000313" key="4">
    <source>
        <dbReference type="Proteomes" id="UP000256645"/>
    </source>
</evidence>